<dbReference type="InterPro" id="IPR011990">
    <property type="entry name" value="TPR-like_helical_dom_sf"/>
</dbReference>
<feature type="region of interest" description="Disordered" evidence="1">
    <location>
        <begin position="242"/>
        <end position="276"/>
    </location>
</feature>
<name>A0A8J6YW68_9PROT</name>
<evidence type="ECO:0000259" key="3">
    <source>
        <dbReference type="Pfam" id="PF09976"/>
    </source>
</evidence>
<organism evidence="4 5">
    <name type="scientific">Phaeovibrio sulfidiphilus</name>
    <dbReference type="NCBI Taxonomy" id="1220600"/>
    <lineage>
        <taxon>Bacteria</taxon>
        <taxon>Pseudomonadati</taxon>
        <taxon>Pseudomonadota</taxon>
        <taxon>Alphaproteobacteria</taxon>
        <taxon>Rhodospirillales</taxon>
        <taxon>Rhodospirillaceae</taxon>
        <taxon>Phaeovibrio</taxon>
    </lineage>
</organism>
<keyword evidence="2" id="KW-0472">Membrane</keyword>
<dbReference type="EMBL" id="JACZHT010000002">
    <property type="protein sequence ID" value="MBE1236822.1"/>
    <property type="molecule type" value="Genomic_DNA"/>
</dbReference>
<dbReference type="InterPro" id="IPR018704">
    <property type="entry name" value="SecYEG/CpoB_TPR"/>
</dbReference>
<proteinExistence type="predicted"/>
<comment type="caution">
    <text evidence="4">The sequence shown here is derived from an EMBL/GenBank/DDBJ whole genome shotgun (WGS) entry which is preliminary data.</text>
</comment>
<feature type="compositionally biased region" description="Polar residues" evidence="1">
    <location>
        <begin position="259"/>
        <end position="268"/>
    </location>
</feature>
<evidence type="ECO:0000256" key="2">
    <source>
        <dbReference type="SAM" id="Phobius"/>
    </source>
</evidence>
<evidence type="ECO:0000313" key="5">
    <source>
        <dbReference type="Proteomes" id="UP000631034"/>
    </source>
</evidence>
<sequence length="276" mass="29117">MARNPNPPKSPKSAAESADEEIIDPAEAALIREVDEELRRERMLAFWKRYGGWISGLALCLALVAAGFKGYQYIEHKRTLAAVRAYEEALVKLELGDTSGALGEFSEITREYPGAVAALAGLSEAAIALDQGRVSDAVDLYRRIAADKAAAPPFRDLARILAVSNGLDTLSRAEVEEILAPLRSPRHNFQPLADELAAYAALKDGDRAAAEALFTAVLGNSQTGEQGRERVRGVMMSLGLGLARPGAQDGPSAAPAGNGSPSDTSGGENSDADDGN</sequence>
<dbReference type="AlphaFoldDB" id="A0A8J6YW68"/>
<dbReference type="RefSeq" id="WP_192533823.1">
    <property type="nucleotide sequence ID" value="NZ_JACZHT010000002.1"/>
</dbReference>
<accession>A0A8J6YW68</accession>
<dbReference type="Gene3D" id="1.25.40.10">
    <property type="entry name" value="Tetratricopeptide repeat domain"/>
    <property type="match status" value="1"/>
</dbReference>
<feature type="transmembrane region" description="Helical" evidence="2">
    <location>
        <begin position="50"/>
        <end position="68"/>
    </location>
</feature>
<keyword evidence="2" id="KW-0812">Transmembrane</keyword>
<dbReference type="Proteomes" id="UP000631034">
    <property type="component" value="Unassembled WGS sequence"/>
</dbReference>
<evidence type="ECO:0000313" key="4">
    <source>
        <dbReference type="EMBL" id="MBE1236822.1"/>
    </source>
</evidence>
<dbReference type="SUPFAM" id="SSF48452">
    <property type="entry name" value="TPR-like"/>
    <property type="match status" value="1"/>
</dbReference>
<gene>
    <name evidence="4" type="ORF">IHV25_04040</name>
</gene>
<keyword evidence="5" id="KW-1185">Reference proteome</keyword>
<feature type="domain" description="Ancillary SecYEG translocon subunit/Cell division coordinator CpoB TPR" evidence="3">
    <location>
        <begin position="45"/>
        <end position="225"/>
    </location>
</feature>
<keyword evidence="2" id="KW-1133">Transmembrane helix</keyword>
<reference evidence="4" key="1">
    <citation type="submission" date="2020-10" db="EMBL/GenBank/DDBJ databases">
        <title>Genome sequence of the unusual species of purple photosynthetic bacteria, Phaeovibrio sulfidiphilus DSM 23193, type strain.</title>
        <authorList>
            <person name="Kyndt J.A."/>
            <person name="Meyer T.E."/>
        </authorList>
    </citation>
    <scope>NUCLEOTIDE SEQUENCE</scope>
    <source>
        <strain evidence="4">DSM 23193</strain>
    </source>
</reference>
<evidence type="ECO:0000256" key="1">
    <source>
        <dbReference type="SAM" id="MobiDB-lite"/>
    </source>
</evidence>
<protein>
    <submittedName>
        <fullName evidence="4">Tetratricopeptide repeat protein</fullName>
    </submittedName>
</protein>
<dbReference type="Pfam" id="PF09976">
    <property type="entry name" value="TPR_21"/>
    <property type="match status" value="1"/>
</dbReference>